<organism evidence="1 2">
    <name type="scientific">Araneus ventricosus</name>
    <name type="common">Orbweaver spider</name>
    <name type="synonym">Epeira ventricosa</name>
    <dbReference type="NCBI Taxonomy" id="182803"/>
    <lineage>
        <taxon>Eukaryota</taxon>
        <taxon>Metazoa</taxon>
        <taxon>Ecdysozoa</taxon>
        <taxon>Arthropoda</taxon>
        <taxon>Chelicerata</taxon>
        <taxon>Arachnida</taxon>
        <taxon>Araneae</taxon>
        <taxon>Araneomorphae</taxon>
        <taxon>Entelegynae</taxon>
        <taxon>Araneoidea</taxon>
        <taxon>Araneidae</taxon>
        <taxon>Araneus</taxon>
    </lineage>
</organism>
<evidence type="ECO:0000313" key="2">
    <source>
        <dbReference type="Proteomes" id="UP000499080"/>
    </source>
</evidence>
<evidence type="ECO:0008006" key="3">
    <source>
        <dbReference type="Google" id="ProtNLM"/>
    </source>
</evidence>
<proteinExistence type="predicted"/>
<protein>
    <recommendedName>
        <fullName evidence="3">RNase H type-1 domain-containing protein</fullName>
    </recommendedName>
</protein>
<dbReference type="Pfam" id="PF05380">
    <property type="entry name" value="Peptidase_A17"/>
    <property type="match status" value="1"/>
</dbReference>
<comment type="caution">
    <text evidence="1">The sequence shown here is derived from an EMBL/GenBank/DDBJ whole genome shotgun (WGS) entry which is preliminary data.</text>
</comment>
<dbReference type="OrthoDB" id="5983986at2759"/>
<dbReference type="PANTHER" id="PTHR47331">
    <property type="entry name" value="PHD-TYPE DOMAIN-CONTAINING PROTEIN"/>
    <property type="match status" value="1"/>
</dbReference>
<dbReference type="EMBL" id="BGPR01008299">
    <property type="protein sequence ID" value="GBN32832.1"/>
    <property type="molecule type" value="Genomic_DNA"/>
</dbReference>
<keyword evidence="2" id="KW-1185">Reference proteome</keyword>
<dbReference type="InterPro" id="IPR008042">
    <property type="entry name" value="Retrotrans_Pao"/>
</dbReference>
<dbReference type="Proteomes" id="UP000499080">
    <property type="component" value="Unassembled WGS sequence"/>
</dbReference>
<accession>A0A4Y2N1T4</accession>
<evidence type="ECO:0000313" key="1">
    <source>
        <dbReference type="EMBL" id="GBN32832.1"/>
    </source>
</evidence>
<name>A0A4Y2N1T4_ARAVE</name>
<sequence>MLAYSAVAFIRVQTRDSVQVHLLQAKARVIPGGREETTIARLELLGATICARLSSTIIKEFKADNIYFWTDSSTVLAWIQRKKVWDVFVHNRIKEIKQLTSIVPGAMNPANLPSRGCSASYLIASRWWEGPEWLYLSPEEWPKEDFSADQKETALEKKKINKVINKS</sequence>
<gene>
    <name evidence="1" type="ORF">AVEN_94653_1</name>
</gene>
<reference evidence="1 2" key="1">
    <citation type="journal article" date="2019" name="Sci. Rep.">
        <title>Orb-weaving spider Araneus ventricosus genome elucidates the spidroin gene catalogue.</title>
        <authorList>
            <person name="Kono N."/>
            <person name="Nakamura H."/>
            <person name="Ohtoshi R."/>
            <person name="Moran D.A.P."/>
            <person name="Shinohara A."/>
            <person name="Yoshida Y."/>
            <person name="Fujiwara M."/>
            <person name="Mori M."/>
            <person name="Tomita M."/>
            <person name="Arakawa K."/>
        </authorList>
    </citation>
    <scope>NUCLEOTIDE SEQUENCE [LARGE SCALE GENOMIC DNA]</scope>
</reference>
<dbReference type="AlphaFoldDB" id="A0A4Y2N1T4"/>